<keyword evidence="3" id="KW-1185">Reference proteome</keyword>
<dbReference type="AlphaFoldDB" id="A0A9P3G619"/>
<feature type="region of interest" description="Disordered" evidence="1">
    <location>
        <begin position="1"/>
        <end position="182"/>
    </location>
</feature>
<gene>
    <name evidence="2" type="ORF">PsYK624_045730</name>
</gene>
<sequence length="473" mass="52002">MSTRPAPRPRPRPRPRAVTNDPPASSSPTEPTAPLPKPLEPVSINVNTEDEDALFFKNRNRNTQVWMKMRKLAEENESKKPKPISDDDSDAAAPATPKRKQKQKHSAQGDADSLPAWTKSEDAIDISSSDEEDEILRRINNETTPTGKRVAREEGSKRANKKQRSRSRSVTPPPALPSSAFQHARETIRRIYGVTPRAPSPTGAGDDSLDTIELDPELAIIARSAKIDVQRQLSSTPAVGVAGSRSPSPVRVAGPETAIIRVQWVYHPLNREYQGKRIVYEYKMRRTDSFREMFDETADSAGVLVDHLIITYEGKRIFPSASPHGIGVWDEATLEGYDRATYDYIRAHPRTTPAPDQDDDDDEEIRAQSEALSDAGSDDDEDKMKLIFRSTVAKPITLTVRPTTKCSTILKAFLKQAGLSDKYPASPVKKGRKGKNAASTGPALVVDGDRLDPDSAISAADLEDGDLVEVVGL</sequence>
<name>A0A9P3G619_9APHY</name>
<dbReference type="SUPFAM" id="SSF54236">
    <property type="entry name" value="Ubiquitin-like"/>
    <property type="match status" value="2"/>
</dbReference>
<dbReference type="CDD" id="cd01763">
    <property type="entry name" value="Ubl_SUMO_like"/>
    <property type="match status" value="1"/>
</dbReference>
<protein>
    <submittedName>
        <fullName evidence="2">Ubiquitin-like domain-containing protein</fullName>
    </submittedName>
</protein>
<dbReference type="EMBL" id="BPQB01000009">
    <property type="protein sequence ID" value="GJE88490.1"/>
    <property type="molecule type" value="Genomic_DNA"/>
</dbReference>
<proteinExistence type="predicted"/>
<evidence type="ECO:0000256" key="1">
    <source>
        <dbReference type="SAM" id="MobiDB-lite"/>
    </source>
</evidence>
<accession>A0A9P3G619</accession>
<evidence type="ECO:0000313" key="3">
    <source>
        <dbReference type="Proteomes" id="UP000703269"/>
    </source>
</evidence>
<feature type="region of interest" description="Disordered" evidence="1">
    <location>
        <begin position="424"/>
        <end position="447"/>
    </location>
</feature>
<evidence type="ECO:0000313" key="2">
    <source>
        <dbReference type="EMBL" id="GJE88490.1"/>
    </source>
</evidence>
<comment type="caution">
    <text evidence="2">The sequence shown here is derived from an EMBL/GenBank/DDBJ whole genome shotgun (WGS) entry which is preliminary data.</text>
</comment>
<organism evidence="2 3">
    <name type="scientific">Phanerochaete sordida</name>
    <dbReference type="NCBI Taxonomy" id="48140"/>
    <lineage>
        <taxon>Eukaryota</taxon>
        <taxon>Fungi</taxon>
        <taxon>Dikarya</taxon>
        <taxon>Basidiomycota</taxon>
        <taxon>Agaricomycotina</taxon>
        <taxon>Agaricomycetes</taxon>
        <taxon>Polyporales</taxon>
        <taxon>Phanerochaetaceae</taxon>
        <taxon>Phanerochaete</taxon>
    </lineage>
</organism>
<dbReference type="InterPro" id="IPR029071">
    <property type="entry name" value="Ubiquitin-like_domsf"/>
</dbReference>
<feature type="region of interest" description="Disordered" evidence="1">
    <location>
        <begin position="348"/>
        <end position="379"/>
    </location>
</feature>
<feature type="compositionally biased region" description="Basic and acidic residues" evidence="1">
    <location>
        <begin position="71"/>
        <end position="85"/>
    </location>
</feature>
<dbReference type="Gene3D" id="3.10.20.90">
    <property type="entry name" value="Phosphatidylinositol 3-kinase Catalytic Subunit, Chain A, domain 1"/>
    <property type="match status" value="2"/>
</dbReference>
<dbReference type="OrthoDB" id="3365399at2759"/>
<reference evidence="2 3" key="1">
    <citation type="submission" date="2021-08" db="EMBL/GenBank/DDBJ databases">
        <title>Draft Genome Sequence of Phanerochaete sordida strain YK-624.</title>
        <authorList>
            <person name="Mori T."/>
            <person name="Dohra H."/>
            <person name="Suzuki T."/>
            <person name="Kawagishi H."/>
            <person name="Hirai H."/>
        </authorList>
    </citation>
    <scope>NUCLEOTIDE SEQUENCE [LARGE SCALE GENOMIC DNA]</scope>
    <source>
        <strain evidence="2 3">YK-624</strain>
    </source>
</reference>
<dbReference type="Proteomes" id="UP000703269">
    <property type="component" value="Unassembled WGS sequence"/>
</dbReference>
<feature type="compositionally biased region" description="Basic residues" evidence="1">
    <location>
        <begin position="158"/>
        <end position="167"/>
    </location>
</feature>
<dbReference type="CDD" id="cd17080">
    <property type="entry name" value="Ubl_SLD2_Esc2_like"/>
    <property type="match status" value="1"/>
</dbReference>